<sequence>MSSSQSTSLQYVPLSQYNQHIQQKSTHSIQQSNYYMHQNDNIISQPNQSIMPHSNYSSMPQPNHSSMPQLSHSMPQYNYPIPPQGYLMQHNQYTYNMQTSMSQHMPMGFLNQGTNSNADDKSNRKCLYCKTINYPVASRQSLCPKKKKIN</sequence>
<gene>
    <name evidence="1" type="primary">PARPA_02959.1 scaffold 5990</name>
</gene>
<dbReference type="AlphaFoldDB" id="A0A0B7N1T8"/>
<accession>A0A0B7N1T8</accession>
<reference evidence="1 2" key="1">
    <citation type="submission" date="2014-09" db="EMBL/GenBank/DDBJ databases">
        <authorList>
            <person name="Ellenberger Sabrina"/>
        </authorList>
    </citation>
    <scope>NUCLEOTIDE SEQUENCE [LARGE SCALE GENOMIC DNA]</scope>
    <source>
        <strain evidence="1 2">CBS 412.66</strain>
    </source>
</reference>
<proteinExistence type="predicted"/>
<dbReference type="Proteomes" id="UP000054107">
    <property type="component" value="Unassembled WGS sequence"/>
</dbReference>
<evidence type="ECO:0000313" key="1">
    <source>
        <dbReference type="EMBL" id="CEP09465.1"/>
    </source>
</evidence>
<keyword evidence="2" id="KW-1185">Reference proteome</keyword>
<dbReference type="EMBL" id="LN721622">
    <property type="protein sequence ID" value="CEP09465.1"/>
    <property type="molecule type" value="Genomic_DNA"/>
</dbReference>
<evidence type="ECO:0000313" key="2">
    <source>
        <dbReference type="Proteomes" id="UP000054107"/>
    </source>
</evidence>
<protein>
    <submittedName>
        <fullName evidence="1">Uncharacterized protein</fullName>
    </submittedName>
</protein>
<organism evidence="1 2">
    <name type="scientific">Parasitella parasitica</name>
    <dbReference type="NCBI Taxonomy" id="35722"/>
    <lineage>
        <taxon>Eukaryota</taxon>
        <taxon>Fungi</taxon>
        <taxon>Fungi incertae sedis</taxon>
        <taxon>Mucoromycota</taxon>
        <taxon>Mucoromycotina</taxon>
        <taxon>Mucoromycetes</taxon>
        <taxon>Mucorales</taxon>
        <taxon>Mucorineae</taxon>
        <taxon>Mucoraceae</taxon>
        <taxon>Parasitella</taxon>
    </lineage>
</organism>
<name>A0A0B7N1T8_9FUNG</name>